<dbReference type="PANTHER" id="PTHR35526">
    <property type="entry name" value="ANTI-SIGMA-F FACTOR RSBW-RELATED"/>
    <property type="match status" value="1"/>
</dbReference>
<feature type="compositionally biased region" description="Low complexity" evidence="2">
    <location>
        <begin position="165"/>
        <end position="180"/>
    </location>
</feature>
<evidence type="ECO:0000259" key="3">
    <source>
        <dbReference type="Pfam" id="PF13581"/>
    </source>
</evidence>
<accession>A0A931B1L7</accession>
<dbReference type="PANTHER" id="PTHR35526:SF3">
    <property type="entry name" value="ANTI-SIGMA-F FACTOR RSBW"/>
    <property type="match status" value="1"/>
</dbReference>
<dbReference type="InterPro" id="IPR050267">
    <property type="entry name" value="Anti-sigma-factor_SerPK"/>
</dbReference>
<dbReference type="InterPro" id="IPR036890">
    <property type="entry name" value="HATPase_C_sf"/>
</dbReference>
<keyword evidence="1" id="KW-0723">Serine/threonine-protein kinase</keyword>
<evidence type="ECO:0000313" key="4">
    <source>
        <dbReference type="EMBL" id="MBF9067047.1"/>
    </source>
</evidence>
<dbReference type="GO" id="GO:0005524">
    <property type="term" value="F:ATP binding"/>
    <property type="evidence" value="ECO:0007669"/>
    <property type="project" value="UniProtKB-KW"/>
</dbReference>
<sequence>MIASSSTHEPPDVTSATPRFSALASFPAQPRSVPLLRRLMRNLAIGWRLPAEVVDALALISTELATNAVVHSGSSDVVALLTADLDHVALAVRDHGQWRPPVGCTGGSLPTSGRGTSLVRALAELSVLPTSSGTTVVARIPLDASPQRGRGGGSDGARPVRRGRLPAARPTARTRPTLTI</sequence>
<evidence type="ECO:0000256" key="1">
    <source>
        <dbReference type="ARBA" id="ARBA00022527"/>
    </source>
</evidence>
<proteinExistence type="predicted"/>
<feature type="domain" description="Histidine kinase/HSP90-like ATPase" evidence="3">
    <location>
        <begin position="26"/>
        <end position="138"/>
    </location>
</feature>
<keyword evidence="1" id="KW-0808">Transferase</keyword>
<keyword evidence="5" id="KW-1185">Reference proteome</keyword>
<protein>
    <submittedName>
        <fullName evidence="4">ATP-binding protein</fullName>
    </submittedName>
</protein>
<gene>
    <name evidence="4" type="ORF">I2501_03205</name>
</gene>
<feature type="region of interest" description="Disordered" evidence="2">
    <location>
        <begin position="142"/>
        <end position="180"/>
    </location>
</feature>
<evidence type="ECO:0000256" key="2">
    <source>
        <dbReference type="SAM" id="MobiDB-lite"/>
    </source>
</evidence>
<dbReference type="AlphaFoldDB" id="A0A931B1L7"/>
<comment type="caution">
    <text evidence="4">The sequence shown here is derived from an EMBL/GenBank/DDBJ whole genome shotgun (WGS) entry which is preliminary data.</text>
</comment>
<organism evidence="4 5">
    <name type="scientific">Streptacidiphilus fuscans</name>
    <dbReference type="NCBI Taxonomy" id="2789292"/>
    <lineage>
        <taxon>Bacteria</taxon>
        <taxon>Bacillati</taxon>
        <taxon>Actinomycetota</taxon>
        <taxon>Actinomycetes</taxon>
        <taxon>Kitasatosporales</taxon>
        <taxon>Streptomycetaceae</taxon>
        <taxon>Streptacidiphilus</taxon>
    </lineage>
</organism>
<dbReference type="InterPro" id="IPR003594">
    <property type="entry name" value="HATPase_dom"/>
</dbReference>
<keyword evidence="4" id="KW-0547">Nucleotide-binding</keyword>
<dbReference type="EMBL" id="JADPRT010000001">
    <property type="protein sequence ID" value="MBF9067047.1"/>
    <property type="molecule type" value="Genomic_DNA"/>
</dbReference>
<dbReference type="Pfam" id="PF13581">
    <property type="entry name" value="HATPase_c_2"/>
    <property type="match status" value="1"/>
</dbReference>
<dbReference type="Gene3D" id="3.30.565.10">
    <property type="entry name" value="Histidine kinase-like ATPase, C-terminal domain"/>
    <property type="match status" value="1"/>
</dbReference>
<evidence type="ECO:0000313" key="5">
    <source>
        <dbReference type="Proteomes" id="UP000657385"/>
    </source>
</evidence>
<keyword evidence="1" id="KW-0418">Kinase</keyword>
<dbReference type="GO" id="GO:0004674">
    <property type="term" value="F:protein serine/threonine kinase activity"/>
    <property type="evidence" value="ECO:0007669"/>
    <property type="project" value="UniProtKB-KW"/>
</dbReference>
<name>A0A931B1L7_9ACTN</name>
<dbReference type="SUPFAM" id="SSF55874">
    <property type="entry name" value="ATPase domain of HSP90 chaperone/DNA topoisomerase II/histidine kinase"/>
    <property type="match status" value="1"/>
</dbReference>
<dbReference type="CDD" id="cd16936">
    <property type="entry name" value="HATPase_RsbW-like"/>
    <property type="match status" value="1"/>
</dbReference>
<dbReference type="Proteomes" id="UP000657385">
    <property type="component" value="Unassembled WGS sequence"/>
</dbReference>
<reference evidence="4" key="1">
    <citation type="submission" date="2020-11" db="EMBL/GenBank/DDBJ databases">
        <title>Isolation and identification of active actinomycetes.</title>
        <authorList>
            <person name="Yu B."/>
        </authorList>
    </citation>
    <scope>NUCLEOTIDE SEQUENCE</scope>
    <source>
        <strain evidence="4">NEAU-YB345</strain>
    </source>
</reference>
<keyword evidence="4" id="KW-0067">ATP-binding</keyword>